<dbReference type="SMART" id="SM00175">
    <property type="entry name" value="RAB"/>
    <property type="match status" value="1"/>
</dbReference>
<dbReference type="InterPro" id="IPR005225">
    <property type="entry name" value="Small_GTP-bd"/>
</dbReference>
<dbReference type="SMART" id="SM00174">
    <property type="entry name" value="RHO"/>
    <property type="match status" value="1"/>
</dbReference>
<gene>
    <name evidence="3" type="ORF">AB1Y20_014340</name>
</gene>
<dbReference type="SMART" id="SM00176">
    <property type="entry name" value="RAN"/>
    <property type="match status" value="1"/>
</dbReference>
<dbReference type="PROSITE" id="PS51421">
    <property type="entry name" value="RAS"/>
    <property type="match status" value="1"/>
</dbReference>
<dbReference type="InterPro" id="IPR001806">
    <property type="entry name" value="Small_GTPase"/>
</dbReference>
<keyword evidence="1" id="KW-0547">Nucleotide-binding</keyword>
<dbReference type="FunFam" id="3.40.50.300:FF:000808">
    <property type="entry name" value="Small GTP-binding protein, putative"/>
    <property type="match status" value="1"/>
</dbReference>
<dbReference type="NCBIfam" id="TIGR00231">
    <property type="entry name" value="small_GTP"/>
    <property type="match status" value="1"/>
</dbReference>
<evidence type="ECO:0000256" key="1">
    <source>
        <dbReference type="ARBA" id="ARBA00022741"/>
    </source>
</evidence>
<dbReference type="PRINTS" id="PR00449">
    <property type="entry name" value="RASTRNSFRMNG"/>
</dbReference>
<comment type="caution">
    <text evidence="3">The sequence shown here is derived from an EMBL/GenBank/DDBJ whole genome shotgun (WGS) entry which is preliminary data.</text>
</comment>
<evidence type="ECO:0000313" key="3">
    <source>
        <dbReference type="EMBL" id="KAL1496750.1"/>
    </source>
</evidence>
<keyword evidence="4" id="KW-1185">Reference proteome</keyword>
<reference evidence="3 4" key="1">
    <citation type="journal article" date="2024" name="Science">
        <title>Giant polyketide synthase enzymes in the biosynthesis of giant marine polyether toxins.</title>
        <authorList>
            <person name="Fallon T.R."/>
            <person name="Shende V.V."/>
            <person name="Wierzbicki I.H."/>
            <person name="Pendleton A.L."/>
            <person name="Watervoot N.F."/>
            <person name="Auber R.P."/>
            <person name="Gonzalez D.J."/>
            <person name="Wisecaver J.H."/>
            <person name="Moore B.S."/>
        </authorList>
    </citation>
    <scope>NUCLEOTIDE SEQUENCE [LARGE SCALE GENOMIC DNA]</scope>
    <source>
        <strain evidence="3 4">12B1</strain>
    </source>
</reference>
<evidence type="ECO:0000256" key="2">
    <source>
        <dbReference type="SAM" id="MobiDB-lite"/>
    </source>
</evidence>
<sequence length="208" mass="22555">MAFAFTAPSAARYDAKLVILGASGVGKTCLGLRFVKDQFVTYTASTIGASFLVKEVAVDKQKVSLQIWDTAGQERFRSMAPLYYRGAVAAILVCSITDEGSFEKLKEWVRELQANVSEPLVLAIACNKADMAEHRVVSYAAAAQYAASIGALIFETSAKQNTGVSELFHEVARKLVASRVRDPEHSSNGQQTSLPDPLSEAERRRGCC</sequence>
<dbReference type="Proteomes" id="UP001515480">
    <property type="component" value="Unassembled WGS sequence"/>
</dbReference>
<dbReference type="SMART" id="SM00173">
    <property type="entry name" value="RAS"/>
    <property type="match status" value="1"/>
</dbReference>
<dbReference type="InterPro" id="IPR027417">
    <property type="entry name" value="P-loop_NTPase"/>
</dbReference>
<dbReference type="Gene3D" id="3.40.50.300">
    <property type="entry name" value="P-loop containing nucleotide triphosphate hydrolases"/>
    <property type="match status" value="1"/>
</dbReference>
<evidence type="ECO:0000313" key="4">
    <source>
        <dbReference type="Proteomes" id="UP001515480"/>
    </source>
</evidence>
<name>A0AB34IDD9_PRYPA</name>
<feature type="region of interest" description="Disordered" evidence="2">
    <location>
        <begin position="179"/>
        <end position="208"/>
    </location>
</feature>
<dbReference type="GO" id="GO:0003924">
    <property type="term" value="F:GTPase activity"/>
    <property type="evidence" value="ECO:0007669"/>
    <property type="project" value="InterPro"/>
</dbReference>
<dbReference type="PANTHER" id="PTHR47978">
    <property type="match status" value="1"/>
</dbReference>
<dbReference type="AlphaFoldDB" id="A0AB34IDD9"/>
<proteinExistence type="predicted"/>
<dbReference type="GO" id="GO:0005525">
    <property type="term" value="F:GTP binding"/>
    <property type="evidence" value="ECO:0007669"/>
    <property type="project" value="InterPro"/>
</dbReference>
<protein>
    <submittedName>
        <fullName evidence="3">Uncharacterized protein</fullName>
    </submittedName>
</protein>
<dbReference type="Pfam" id="PF00071">
    <property type="entry name" value="Ras"/>
    <property type="match status" value="1"/>
</dbReference>
<organism evidence="3 4">
    <name type="scientific">Prymnesium parvum</name>
    <name type="common">Toxic golden alga</name>
    <dbReference type="NCBI Taxonomy" id="97485"/>
    <lineage>
        <taxon>Eukaryota</taxon>
        <taxon>Haptista</taxon>
        <taxon>Haptophyta</taxon>
        <taxon>Prymnesiophyceae</taxon>
        <taxon>Prymnesiales</taxon>
        <taxon>Prymnesiaceae</taxon>
        <taxon>Prymnesium</taxon>
    </lineage>
</organism>
<dbReference type="SUPFAM" id="SSF52540">
    <property type="entry name" value="P-loop containing nucleoside triphosphate hydrolases"/>
    <property type="match status" value="1"/>
</dbReference>
<accession>A0AB34IDD9</accession>
<dbReference type="EMBL" id="JBGBPQ010000028">
    <property type="protein sequence ID" value="KAL1496750.1"/>
    <property type="molecule type" value="Genomic_DNA"/>
</dbReference>
<dbReference type="PROSITE" id="PS51419">
    <property type="entry name" value="RAB"/>
    <property type="match status" value="1"/>
</dbReference>